<dbReference type="InterPro" id="IPR006703">
    <property type="entry name" value="G_AIG1"/>
</dbReference>
<feature type="domain" description="AIG1-type G" evidence="5">
    <location>
        <begin position="55"/>
        <end position="252"/>
    </location>
</feature>
<dbReference type="PANTHER" id="PTHR10903:SF188">
    <property type="entry name" value="GTPASE IMAP FAMILY MEMBER 2-LIKE-RELATED"/>
    <property type="match status" value="1"/>
</dbReference>
<reference evidence="6" key="1">
    <citation type="submission" date="2025-08" db="UniProtKB">
        <authorList>
            <consortium name="Ensembl"/>
        </authorList>
    </citation>
    <scope>IDENTIFICATION</scope>
</reference>
<dbReference type="Pfam" id="PF04548">
    <property type="entry name" value="AIG1"/>
    <property type="match status" value="1"/>
</dbReference>
<organism evidence="6 7">
    <name type="scientific">Sparus aurata</name>
    <name type="common">Gilthead sea bream</name>
    <dbReference type="NCBI Taxonomy" id="8175"/>
    <lineage>
        <taxon>Eukaryota</taxon>
        <taxon>Metazoa</taxon>
        <taxon>Chordata</taxon>
        <taxon>Craniata</taxon>
        <taxon>Vertebrata</taxon>
        <taxon>Euteleostomi</taxon>
        <taxon>Actinopterygii</taxon>
        <taxon>Neopterygii</taxon>
        <taxon>Teleostei</taxon>
        <taxon>Neoteleostei</taxon>
        <taxon>Acanthomorphata</taxon>
        <taxon>Eupercaria</taxon>
        <taxon>Spariformes</taxon>
        <taxon>Sparidae</taxon>
        <taxon>Sparus</taxon>
    </lineage>
</organism>
<evidence type="ECO:0000313" key="6">
    <source>
        <dbReference type="Ensembl" id="ENSSAUP00010047951.1"/>
    </source>
</evidence>
<dbReference type="SUPFAM" id="SSF52540">
    <property type="entry name" value="P-loop containing nucleoside triphosphate hydrolases"/>
    <property type="match status" value="1"/>
</dbReference>
<dbReference type="PANTHER" id="PTHR10903">
    <property type="entry name" value="GTPASE, IMAP FAMILY MEMBER-RELATED"/>
    <property type="match status" value="1"/>
</dbReference>
<name>A0A671XCI4_SPAAU</name>
<dbReference type="PROSITE" id="PS51720">
    <property type="entry name" value="G_AIG1"/>
    <property type="match status" value="1"/>
</dbReference>
<dbReference type="OMA" id="ATNNDEC"/>
<feature type="region of interest" description="Disordered" evidence="4">
    <location>
        <begin position="295"/>
        <end position="316"/>
    </location>
</feature>
<dbReference type="GO" id="GO:0005525">
    <property type="term" value="F:GTP binding"/>
    <property type="evidence" value="ECO:0007669"/>
    <property type="project" value="UniProtKB-KW"/>
</dbReference>
<evidence type="ECO:0000256" key="4">
    <source>
        <dbReference type="SAM" id="MobiDB-lite"/>
    </source>
</evidence>
<dbReference type="InterPro" id="IPR045058">
    <property type="entry name" value="GIMA/IAN/Toc"/>
</dbReference>
<keyword evidence="7" id="KW-1185">Reference proteome</keyword>
<keyword evidence="3" id="KW-0342">GTP-binding</keyword>
<sequence>MQLDDYINEKPDAPLRPLVERFEGRHHVFNNKTPSEEQVKELLEKSGHLRKARPTTTRRIVLLGLPGGGKSSSGNTILGSEQFKSDWDLTSVSTVSMSKSAEVAGHWVTVVETPGFTDEEQLHSQKYQEIITESIAKARPGPHAFVIVMKLGRMSGADSSLLNTLTKLLSSDAPNYTMVVFTHGDVLGSQSIDQKIKPGTPVSECGGRYCVFENKGIRRSREQVNNFMKTINDMVATNNDECYTSERFNLAVRTRQLQATGTNEVPRHTEPRQSQTVDSGCWEAVCRRFCCCQRSDDTSSDNERQPLLHQNDQDTR</sequence>
<evidence type="ECO:0000259" key="5">
    <source>
        <dbReference type="PROSITE" id="PS51720"/>
    </source>
</evidence>
<evidence type="ECO:0000313" key="7">
    <source>
        <dbReference type="Proteomes" id="UP000472265"/>
    </source>
</evidence>
<evidence type="ECO:0000256" key="2">
    <source>
        <dbReference type="ARBA" id="ARBA00022741"/>
    </source>
</evidence>
<dbReference type="Gene3D" id="3.40.50.300">
    <property type="entry name" value="P-loop containing nucleotide triphosphate hydrolases"/>
    <property type="match status" value="2"/>
</dbReference>
<keyword evidence="2" id="KW-0547">Nucleotide-binding</keyword>
<proteinExistence type="inferred from homology"/>
<dbReference type="Proteomes" id="UP000472265">
    <property type="component" value="Unassembled WGS sequence"/>
</dbReference>
<accession>A0A671XCI4</accession>
<dbReference type="GeneTree" id="ENSGT01140000282522"/>
<dbReference type="FunFam" id="3.40.50.300:FF:000366">
    <property type="entry name" value="GTPase, IMAP family member 2"/>
    <property type="match status" value="1"/>
</dbReference>
<evidence type="ECO:0000256" key="1">
    <source>
        <dbReference type="ARBA" id="ARBA00008535"/>
    </source>
</evidence>
<comment type="similarity">
    <text evidence="1">Belongs to the TRAFAC class TrmE-Era-EngA-EngB-Septin-like GTPase superfamily. AIG1/Toc34/Toc159-like paraseptin GTPase family. IAN subfamily.</text>
</comment>
<reference evidence="6" key="2">
    <citation type="submission" date="2025-09" db="UniProtKB">
        <authorList>
            <consortium name="Ensembl"/>
        </authorList>
    </citation>
    <scope>IDENTIFICATION</scope>
</reference>
<dbReference type="InParanoid" id="A0A671XCI4"/>
<dbReference type="Ensembl" id="ENSSAUT00010050418.1">
    <property type="protein sequence ID" value="ENSSAUP00010047951.1"/>
    <property type="gene ID" value="ENSSAUG00010019956.1"/>
</dbReference>
<dbReference type="AlphaFoldDB" id="A0A671XCI4"/>
<dbReference type="InterPro" id="IPR027417">
    <property type="entry name" value="P-loop_NTPase"/>
</dbReference>
<evidence type="ECO:0000256" key="3">
    <source>
        <dbReference type="ARBA" id="ARBA00023134"/>
    </source>
</evidence>
<protein>
    <recommendedName>
        <fullName evidence="5">AIG1-type G domain-containing protein</fullName>
    </recommendedName>
</protein>